<evidence type="ECO:0000313" key="2">
    <source>
        <dbReference type="Proteomes" id="UP000651085"/>
    </source>
</evidence>
<keyword evidence="2" id="KW-1185">Reference proteome</keyword>
<evidence type="ECO:0000313" key="1">
    <source>
        <dbReference type="EMBL" id="MBC8593029.1"/>
    </source>
</evidence>
<gene>
    <name evidence="1" type="ORF">H8744_07120</name>
</gene>
<comment type="caution">
    <text evidence="1">The sequence shown here is derived from an EMBL/GenBank/DDBJ whole genome shotgun (WGS) entry which is preliminary data.</text>
</comment>
<name>A0A926F6Y6_9BACT</name>
<protein>
    <submittedName>
        <fullName evidence="1">Uncharacterized protein</fullName>
    </submittedName>
</protein>
<dbReference type="EMBL" id="JACRTF010000001">
    <property type="protein sequence ID" value="MBC8593029.1"/>
    <property type="molecule type" value="Genomic_DNA"/>
</dbReference>
<sequence length="179" mass="20294">MKVDVLLIVLCLFFLIAFLYERRRRIHTRLVLQKETDELKRTSDIAAAILKSVHAFVLLIDRDFTVLKTNYYRRTGTKKGSKEKKVGDLLQCRNAQSVAGGCGMHELCVSCPVRKAITQAFTDEKNFTDLETTMNLCISDNESIECNVLVSGNYLSLDGEDCMVLTVHDVTDLKRAERV</sequence>
<reference evidence="1" key="1">
    <citation type="submission" date="2020-08" db="EMBL/GenBank/DDBJ databases">
        <title>Genome public.</title>
        <authorList>
            <person name="Liu C."/>
            <person name="Sun Q."/>
        </authorList>
    </citation>
    <scope>NUCLEOTIDE SEQUENCE</scope>
    <source>
        <strain evidence="1">N12</strain>
    </source>
</reference>
<accession>A0A926F6Y6</accession>
<dbReference type="Proteomes" id="UP000651085">
    <property type="component" value="Unassembled WGS sequence"/>
</dbReference>
<proteinExistence type="predicted"/>
<organism evidence="1 2">
    <name type="scientific">Jilunia laotingensis</name>
    <dbReference type="NCBI Taxonomy" id="2763675"/>
    <lineage>
        <taxon>Bacteria</taxon>
        <taxon>Pseudomonadati</taxon>
        <taxon>Bacteroidota</taxon>
        <taxon>Bacteroidia</taxon>
        <taxon>Bacteroidales</taxon>
        <taxon>Bacteroidaceae</taxon>
        <taxon>Jilunia</taxon>
    </lineage>
</organism>
<dbReference type="AlphaFoldDB" id="A0A926F6Y6"/>